<protein>
    <submittedName>
        <fullName evidence="1">9268_t:CDS:1</fullName>
    </submittedName>
</protein>
<keyword evidence="2" id="KW-1185">Reference proteome</keyword>
<dbReference type="Proteomes" id="UP000789702">
    <property type="component" value="Unassembled WGS sequence"/>
</dbReference>
<comment type="caution">
    <text evidence="1">The sequence shown here is derived from an EMBL/GenBank/DDBJ whole genome shotgun (WGS) entry which is preliminary data.</text>
</comment>
<proteinExistence type="predicted"/>
<reference evidence="1" key="1">
    <citation type="submission" date="2021-06" db="EMBL/GenBank/DDBJ databases">
        <authorList>
            <person name="Kallberg Y."/>
            <person name="Tangrot J."/>
            <person name="Rosling A."/>
        </authorList>
    </citation>
    <scope>NUCLEOTIDE SEQUENCE</scope>
    <source>
        <strain evidence="1">IL203A</strain>
    </source>
</reference>
<evidence type="ECO:0000313" key="2">
    <source>
        <dbReference type="Proteomes" id="UP000789702"/>
    </source>
</evidence>
<evidence type="ECO:0000313" key="1">
    <source>
        <dbReference type="EMBL" id="CAG8651524.1"/>
    </source>
</evidence>
<accession>A0ACA9NFC3</accession>
<feature type="non-terminal residue" evidence="1">
    <location>
        <position position="1"/>
    </location>
</feature>
<dbReference type="EMBL" id="CAJVPU010016199">
    <property type="protein sequence ID" value="CAG8651524.1"/>
    <property type="molecule type" value="Genomic_DNA"/>
</dbReference>
<sequence length="109" mass="12558">QLKDSYIKAKAKGIVRRTVLNLASKKLTLSQLLYLNNICIISKLCYMLQISRLSKEALKEIHRPMLKLIKNKMELQISTENFILKHKSLGNCQALDEELFAKQTLSLLK</sequence>
<name>A0ACA9NFC3_9GLOM</name>
<gene>
    <name evidence="1" type="ORF">DHETER_LOCUS9320</name>
</gene>
<organism evidence="1 2">
    <name type="scientific">Dentiscutata heterogama</name>
    <dbReference type="NCBI Taxonomy" id="1316150"/>
    <lineage>
        <taxon>Eukaryota</taxon>
        <taxon>Fungi</taxon>
        <taxon>Fungi incertae sedis</taxon>
        <taxon>Mucoromycota</taxon>
        <taxon>Glomeromycotina</taxon>
        <taxon>Glomeromycetes</taxon>
        <taxon>Diversisporales</taxon>
        <taxon>Gigasporaceae</taxon>
        <taxon>Dentiscutata</taxon>
    </lineage>
</organism>